<comment type="caution">
    <text evidence="2">The sequence shown here is derived from an EMBL/GenBank/DDBJ whole genome shotgun (WGS) entry which is preliminary data.</text>
</comment>
<name>A0AA94ITR6_9BACT</name>
<keyword evidence="1" id="KW-0812">Transmembrane</keyword>
<sequence length="99" mass="11434">MNMKKEMTLTERNTSFTELSNFITDATAWFQTPMEWLRKYYSAVLEREVSSKQASYITQAQLALILAILPIIPSLLVQVLNFAWFGFALYKCKKANKST</sequence>
<reference evidence="2 3" key="1">
    <citation type="submission" date="2017-06" db="EMBL/GenBank/DDBJ databases">
        <authorList>
            <person name="Varghese N."/>
            <person name="Submissions S."/>
        </authorList>
    </citation>
    <scope>NUCLEOTIDE SEQUENCE [LARGE SCALE GENOMIC DNA]</scope>
    <source>
        <strain evidence="2 3">DSM 26989</strain>
    </source>
</reference>
<dbReference type="AlphaFoldDB" id="A0AA94ITR6"/>
<evidence type="ECO:0000313" key="2">
    <source>
        <dbReference type="EMBL" id="SNR72418.1"/>
    </source>
</evidence>
<gene>
    <name evidence="2" type="ORF">SAMN06265364_10712</name>
</gene>
<dbReference type="Proteomes" id="UP000198427">
    <property type="component" value="Unassembled WGS sequence"/>
</dbReference>
<dbReference type="EMBL" id="FZNZ01000007">
    <property type="protein sequence ID" value="SNR72418.1"/>
    <property type="molecule type" value="Genomic_DNA"/>
</dbReference>
<organism evidence="2 3">
    <name type="scientific">Prevotella jejuni</name>
    <dbReference type="NCBI Taxonomy" id="1177574"/>
    <lineage>
        <taxon>Bacteria</taxon>
        <taxon>Pseudomonadati</taxon>
        <taxon>Bacteroidota</taxon>
        <taxon>Bacteroidia</taxon>
        <taxon>Bacteroidales</taxon>
        <taxon>Prevotellaceae</taxon>
        <taxon>Prevotella</taxon>
    </lineage>
</organism>
<protein>
    <submittedName>
        <fullName evidence="2">Uncharacterized protein</fullName>
    </submittedName>
</protein>
<evidence type="ECO:0000256" key="1">
    <source>
        <dbReference type="SAM" id="Phobius"/>
    </source>
</evidence>
<feature type="transmembrane region" description="Helical" evidence="1">
    <location>
        <begin position="62"/>
        <end position="90"/>
    </location>
</feature>
<accession>A0AA94ITR6</accession>
<evidence type="ECO:0000313" key="3">
    <source>
        <dbReference type="Proteomes" id="UP000198427"/>
    </source>
</evidence>
<keyword evidence="3" id="KW-1185">Reference proteome</keyword>
<keyword evidence="1" id="KW-0472">Membrane</keyword>
<keyword evidence="1" id="KW-1133">Transmembrane helix</keyword>
<proteinExistence type="predicted"/>